<reference evidence="4 5" key="1">
    <citation type="submission" date="2016-03" db="EMBL/GenBank/DDBJ databases">
        <authorList>
            <person name="Ploux O."/>
        </authorList>
    </citation>
    <scope>NUCLEOTIDE SEQUENCE [LARGE SCALE GENOMIC DNA]</scope>
    <source>
        <strain evidence="2 4">BER2</strain>
        <strain evidence="3 5">EC13</strain>
    </source>
</reference>
<sequence>MKKFFVVACLFVSSVSFAQRPAPARSVASNGENTASISLGMSSSALNIGGRLEFSQEQGAFGGYAFLQTEKKDAGIPQILSFGGHSLIKLVDASNVNAYMAPGVGISMIKMDGADDKTVFGPSFRFGGQIKLPRGAGALGIERMEIWNWFDDEAAGSAAITSAVYSFNF</sequence>
<comment type="caution">
    <text evidence="2">The sequence shown here is derived from an EMBL/GenBank/DDBJ whole genome shotgun (WGS) entry which is preliminary data.</text>
</comment>
<accession>A0A150WTG1</accession>
<gene>
    <name evidence="2" type="ORF">AZI85_17400</name>
    <name evidence="3" type="ORF">AZI87_04125</name>
</gene>
<evidence type="ECO:0000313" key="2">
    <source>
        <dbReference type="EMBL" id="KYG67583.1"/>
    </source>
</evidence>
<name>A0A150WTG1_BDEBC</name>
<dbReference type="RefSeq" id="WP_063205139.1">
    <property type="nucleotide sequence ID" value="NZ_LUKD01000001.1"/>
</dbReference>
<dbReference type="EMBL" id="LUKD01000001">
    <property type="protein sequence ID" value="KYG68444.1"/>
    <property type="molecule type" value="Genomic_DNA"/>
</dbReference>
<dbReference type="OrthoDB" id="5295243at2"/>
<feature type="signal peptide" evidence="1">
    <location>
        <begin position="1"/>
        <end position="18"/>
    </location>
</feature>
<evidence type="ECO:0000313" key="5">
    <source>
        <dbReference type="Proteomes" id="UP000075799"/>
    </source>
</evidence>
<evidence type="ECO:0000313" key="3">
    <source>
        <dbReference type="EMBL" id="KYG68444.1"/>
    </source>
</evidence>
<evidence type="ECO:0000256" key="1">
    <source>
        <dbReference type="SAM" id="SignalP"/>
    </source>
</evidence>
<keyword evidence="1" id="KW-0732">Signal</keyword>
<protein>
    <recommendedName>
        <fullName evidence="6">Outer membrane protein beta-barrel domain-containing protein</fullName>
    </recommendedName>
</protein>
<dbReference type="AlphaFoldDB" id="A0A150WTG1"/>
<dbReference type="Proteomes" id="UP000075799">
    <property type="component" value="Unassembled WGS sequence"/>
</dbReference>
<proteinExistence type="predicted"/>
<evidence type="ECO:0000313" key="4">
    <source>
        <dbReference type="Proteomes" id="UP000075391"/>
    </source>
</evidence>
<dbReference type="Proteomes" id="UP000075391">
    <property type="component" value="Unassembled WGS sequence"/>
</dbReference>
<evidence type="ECO:0008006" key="6">
    <source>
        <dbReference type="Google" id="ProtNLM"/>
    </source>
</evidence>
<feature type="chain" id="PRO_5013477326" description="Outer membrane protein beta-barrel domain-containing protein" evidence="1">
    <location>
        <begin position="19"/>
        <end position="169"/>
    </location>
</feature>
<organism evidence="2 4">
    <name type="scientific">Bdellovibrio bacteriovorus</name>
    <dbReference type="NCBI Taxonomy" id="959"/>
    <lineage>
        <taxon>Bacteria</taxon>
        <taxon>Pseudomonadati</taxon>
        <taxon>Bdellovibrionota</taxon>
        <taxon>Bdellovibrionia</taxon>
        <taxon>Bdellovibrionales</taxon>
        <taxon>Pseudobdellovibrionaceae</taxon>
        <taxon>Bdellovibrio</taxon>
    </lineage>
</organism>
<dbReference type="EMBL" id="LUKF01000009">
    <property type="protein sequence ID" value="KYG67583.1"/>
    <property type="molecule type" value="Genomic_DNA"/>
</dbReference>